<comment type="similarity">
    <text evidence="3 9">Belongs to the riboflavin transporter family.</text>
</comment>
<evidence type="ECO:0000256" key="6">
    <source>
        <dbReference type="ARBA" id="ARBA00022692"/>
    </source>
</evidence>
<keyword evidence="11" id="KW-1185">Reference proteome</keyword>
<feature type="transmembrane region" description="Helical" evidence="9">
    <location>
        <begin position="182"/>
        <end position="203"/>
    </location>
</feature>
<feature type="non-terminal residue" evidence="10">
    <location>
        <position position="1"/>
    </location>
</feature>
<comment type="caution">
    <text evidence="9">Lacks conserved residue(s) required for the propagation of feature annotation.</text>
</comment>
<feature type="transmembrane region" description="Helical" evidence="9">
    <location>
        <begin position="42"/>
        <end position="61"/>
    </location>
</feature>
<comment type="subcellular location">
    <subcellularLocation>
        <location evidence="2 9">Cell membrane</location>
        <topology evidence="2 9">Multi-pass membrane protein</topology>
    </subcellularLocation>
</comment>
<evidence type="ECO:0000256" key="7">
    <source>
        <dbReference type="ARBA" id="ARBA00022989"/>
    </source>
</evidence>
<dbReference type="InterPro" id="IPR009357">
    <property type="entry name" value="Riboflavin_transptr"/>
</dbReference>
<evidence type="ECO:0000256" key="9">
    <source>
        <dbReference type="RuleBase" id="RU368035"/>
    </source>
</evidence>
<keyword evidence="6 9" id="KW-0812">Transmembrane</keyword>
<keyword evidence="4 9" id="KW-0813">Transport</keyword>
<feature type="transmembrane region" description="Helical" evidence="9">
    <location>
        <begin position="215"/>
        <end position="236"/>
    </location>
</feature>
<feature type="transmembrane region" description="Helical" evidence="9">
    <location>
        <begin position="308"/>
        <end position="333"/>
    </location>
</feature>
<organism evidence="10 11">
    <name type="scientific">Mesorhabditis spiculigera</name>
    <dbReference type="NCBI Taxonomy" id="96644"/>
    <lineage>
        <taxon>Eukaryota</taxon>
        <taxon>Metazoa</taxon>
        <taxon>Ecdysozoa</taxon>
        <taxon>Nematoda</taxon>
        <taxon>Chromadorea</taxon>
        <taxon>Rhabditida</taxon>
        <taxon>Rhabditina</taxon>
        <taxon>Rhabditomorpha</taxon>
        <taxon>Rhabditoidea</taxon>
        <taxon>Rhabditidae</taxon>
        <taxon>Mesorhabditinae</taxon>
        <taxon>Mesorhabditis</taxon>
    </lineage>
</organism>
<dbReference type="Proteomes" id="UP001177023">
    <property type="component" value="Unassembled WGS sequence"/>
</dbReference>
<comment type="caution">
    <text evidence="10">The sequence shown here is derived from an EMBL/GenBank/DDBJ whole genome shotgun (WGS) entry which is preliminary data.</text>
</comment>
<keyword evidence="8 9" id="KW-0472">Membrane</keyword>
<dbReference type="GO" id="GO:0005886">
    <property type="term" value="C:plasma membrane"/>
    <property type="evidence" value="ECO:0007669"/>
    <property type="project" value="UniProtKB-SubCell"/>
</dbReference>
<dbReference type="SUPFAM" id="SSF103473">
    <property type="entry name" value="MFS general substrate transporter"/>
    <property type="match status" value="1"/>
</dbReference>
<comment type="function">
    <text evidence="9">Plasma membrane transporter mediating the uptake by cells of the water soluble vitamin B2/riboflavin that plays a key role in biochemical oxidation-reduction reactions of the carbohydrate, lipid, and amino acid metabolism.</text>
</comment>
<dbReference type="Pfam" id="PF06237">
    <property type="entry name" value="SLC52_ribofla_tr"/>
    <property type="match status" value="2"/>
</dbReference>
<dbReference type="AlphaFoldDB" id="A0AA36D7L7"/>
<gene>
    <name evidence="10" type="ORF">MSPICULIGERA_LOCUS19370</name>
</gene>
<evidence type="ECO:0000256" key="5">
    <source>
        <dbReference type="ARBA" id="ARBA00022475"/>
    </source>
</evidence>
<evidence type="ECO:0000256" key="3">
    <source>
        <dbReference type="ARBA" id="ARBA00006366"/>
    </source>
</evidence>
<evidence type="ECO:0000256" key="4">
    <source>
        <dbReference type="ARBA" id="ARBA00022448"/>
    </source>
</evidence>
<evidence type="ECO:0000256" key="1">
    <source>
        <dbReference type="ARBA" id="ARBA00000215"/>
    </source>
</evidence>
<proteinExistence type="inferred from homology"/>
<comment type="catalytic activity">
    <reaction evidence="1 9">
        <text>riboflavin(in) = riboflavin(out)</text>
        <dbReference type="Rhea" id="RHEA:35015"/>
        <dbReference type="ChEBI" id="CHEBI:57986"/>
    </reaction>
</comment>
<dbReference type="EMBL" id="CATQJA010002662">
    <property type="protein sequence ID" value="CAJ0581204.1"/>
    <property type="molecule type" value="Genomic_DNA"/>
</dbReference>
<evidence type="ECO:0000313" key="11">
    <source>
        <dbReference type="Proteomes" id="UP001177023"/>
    </source>
</evidence>
<dbReference type="GO" id="GO:0032217">
    <property type="term" value="F:riboflavin transmembrane transporter activity"/>
    <property type="evidence" value="ECO:0007669"/>
    <property type="project" value="UniProtKB-UniRule"/>
</dbReference>
<evidence type="ECO:0000256" key="8">
    <source>
        <dbReference type="ARBA" id="ARBA00023136"/>
    </source>
</evidence>
<dbReference type="InterPro" id="IPR036259">
    <property type="entry name" value="MFS_trans_sf"/>
</dbReference>
<dbReference type="PANTHER" id="PTHR12929:SF10">
    <property type="entry name" value="RIBOFLAVIN TRANSPORTER"/>
    <property type="match status" value="1"/>
</dbReference>
<reference evidence="10" key="1">
    <citation type="submission" date="2023-06" db="EMBL/GenBank/DDBJ databases">
        <authorList>
            <person name="Delattre M."/>
        </authorList>
    </citation>
    <scope>NUCLEOTIDE SEQUENCE</scope>
    <source>
        <strain evidence="10">AF72</strain>
    </source>
</reference>
<feature type="transmembrane region" description="Helical" evidence="9">
    <location>
        <begin position="127"/>
        <end position="147"/>
    </location>
</feature>
<dbReference type="PANTHER" id="PTHR12929">
    <property type="entry name" value="SOLUTE CARRIER FAMILY 52"/>
    <property type="match status" value="1"/>
</dbReference>
<evidence type="ECO:0000313" key="10">
    <source>
        <dbReference type="EMBL" id="CAJ0581204.1"/>
    </source>
</evidence>
<feature type="transmembrane region" description="Helical" evidence="9">
    <location>
        <begin position="73"/>
        <end position="96"/>
    </location>
</feature>
<keyword evidence="7 9" id="KW-1133">Transmembrane helix</keyword>
<accession>A0AA36D7L7</accession>
<protein>
    <recommendedName>
        <fullName evidence="9">Riboflavin transporter</fullName>
    </recommendedName>
</protein>
<keyword evidence="5 9" id="KW-1003">Cell membrane</keyword>
<feature type="transmembrane region" description="Helical" evidence="9">
    <location>
        <begin position="268"/>
        <end position="288"/>
    </location>
</feature>
<name>A0AA36D7L7_9BILA</name>
<feature type="transmembrane region" description="Helical" evidence="9">
    <location>
        <begin position="243"/>
        <end position="262"/>
    </location>
</feature>
<sequence length="339" mass="37900">MSQILLHGAVLIFAMSSWLSINAFFTQLPILANVVPESWNIASYLVLIIQISCIIPFLYGVMKHRLPKFVKAYENYFILVMLVLTCVGLFLSTFAFKDRWHVFGAETINNVTGHIDFIIDARLSFEHFMYIVASCGILSIFAFFYLIHWVRYNSGDHTPAQFEAVETVDVEKKPVLFGTRMAWLLTLSFCVGALQNSVVPVLLQYAAQAYGQETYHLANTLFVMTNPLFCLLQLFILIEKIRYFVILFVGSMLPTIFIAVLSCLTTKVQWAGIEAILCICAGLSAGLLSWSKTALAQSLRASEHPRALFWCGAAIQTGSCVGALVMFCMANLLHLFPGS</sequence>
<evidence type="ECO:0000256" key="2">
    <source>
        <dbReference type="ARBA" id="ARBA00004651"/>
    </source>
</evidence>